<feature type="domain" description="Transglycosylase SLT" evidence="4">
    <location>
        <begin position="537"/>
        <end position="638"/>
    </location>
</feature>
<dbReference type="Gene3D" id="1.25.20.10">
    <property type="entry name" value="Bacterial muramidases"/>
    <property type="match status" value="1"/>
</dbReference>
<reference evidence="5" key="1">
    <citation type="submission" date="2022-05" db="EMBL/GenBank/DDBJ databases">
        <title>Sphingomonas sp. strain RMG20 Genome sequencing and assembly.</title>
        <authorList>
            <person name="Kim I."/>
        </authorList>
    </citation>
    <scope>NUCLEOTIDE SEQUENCE</scope>
    <source>
        <strain evidence="5">RMG20</strain>
    </source>
</reference>
<evidence type="ECO:0000256" key="1">
    <source>
        <dbReference type="ARBA" id="ARBA00007734"/>
    </source>
</evidence>
<accession>A0ABY4TW82</accession>
<protein>
    <submittedName>
        <fullName evidence="5">Lytic transglycosylase domain-containing protein</fullName>
    </submittedName>
</protein>
<dbReference type="Gene3D" id="1.10.530.10">
    <property type="match status" value="1"/>
</dbReference>
<dbReference type="Pfam" id="PF01464">
    <property type="entry name" value="SLT"/>
    <property type="match status" value="1"/>
</dbReference>
<keyword evidence="3" id="KW-0732">Signal</keyword>
<dbReference type="EMBL" id="CP098401">
    <property type="protein sequence ID" value="URW76646.1"/>
    <property type="molecule type" value="Genomic_DNA"/>
</dbReference>
<dbReference type="InterPro" id="IPR008258">
    <property type="entry name" value="Transglycosylase_SLT_dom_1"/>
</dbReference>
<keyword evidence="6" id="KW-1185">Reference proteome</keyword>
<evidence type="ECO:0000256" key="2">
    <source>
        <dbReference type="ARBA" id="ARBA00009387"/>
    </source>
</evidence>
<proteinExistence type="inferred from homology"/>
<dbReference type="InterPro" id="IPR008939">
    <property type="entry name" value="Lytic_TGlycosylase_superhlx_U"/>
</dbReference>
<dbReference type="CDD" id="cd13401">
    <property type="entry name" value="Slt70-like"/>
    <property type="match status" value="1"/>
</dbReference>
<sequence>MSSMLGRVVEGGAIAVGVSLVAVATAMAHPPLAAKVAAVADQVSQSLPQFTPGRTPTAILPPAMQPAPVQTVQPIPSAIVSDPFSYTIDEWRRIQQSDNLGFSTYANFLLAHPGWPGETSRRAAAETSADASASPQLAVRFFDRFPPVTAAGRVRYAEALAATGDSTRAYDQARRAWRMGVLRPFDEAAILGRFAGALAIDDHDARMDMLLWQGATTAAARHIVYTSPQRRAIFDARLAYRTSAPDAAARGAMVEALASNDAGYLADRANWLRDNGASGTARALLARPHQVATPPGSAEKWFEALLNAARGAAADRQYSLAYDIARQVDDAYPAGTDVATRPLGERDDYTSLTWLAGTTALKNLGRPRDAVPMFERYSRGSRTPTTQSKGLYWAGRAAEAAGDSAAAQTYYSRASGFGDLYYGQLAAERMRLPLKRPAALTAATIDPYQRTAFANREVVRAVRLLGQMGRWQEQGQFVRQIALDATTDTDHALATELSRSINRPDLGVLVGKSALQNGLTDYTAAGYPSVAVPASANDSWTMVHAIARQESQFDRAAVSHAGARGLMQLMPGTAREVAGKLGLGYNPSALTVDTGYNIQLGSHYFEKMYALYGSYPLAVAAYNAGPGNVNKWLRANGDPRMPGVDMVDWVENIPIFETKNYVQRVLENAVVYDLMNPERARSRGPANMSWYLGKRTPG</sequence>
<dbReference type="SUPFAM" id="SSF53955">
    <property type="entry name" value="Lysozyme-like"/>
    <property type="match status" value="1"/>
</dbReference>
<name>A0ABY4TW82_9SPHN</name>
<evidence type="ECO:0000313" key="5">
    <source>
        <dbReference type="EMBL" id="URW76646.1"/>
    </source>
</evidence>
<dbReference type="PANTHER" id="PTHR37423">
    <property type="entry name" value="SOLUBLE LYTIC MUREIN TRANSGLYCOSYLASE-RELATED"/>
    <property type="match status" value="1"/>
</dbReference>
<comment type="similarity">
    <text evidence="2">Belongs to the virb1 family.</text>
</comment>
<evidence type="ECO:0000259" key="4">
    <source>
        <dbReference type="Pfam" id="PF01464"/>
    </source>
</evidence>
<evidence type="ECO:0000313" key="6">
    <source>
        <dbReference type="Proteomes" id="UP001055580"/>
    </source>
</evidence>
<dbReference type="SUPFAM" id="SSF48435">
    <property type="entry name" value="Bacterial muramidases"/>
    <property type="match status" value="1"/>
</dbReference>
<dbReference type="InterPro" id="IPR023346">
    <property type="entry name" value="Lysozyme-like_dom_sf"/>
</dbReference>
<comment type="similarity">
    <text evidence="1">Belongs to the transglycosylase Slt family.</text>
</comment>
<organism evidence="5 6">
    <name type="scientific">Sphingomonas donggukensis</name>
    <dbReference type="NCBI Taxonomy" id="2949093"/>
    <lineage>
        <taxon>Bacteria</taxon>
        <taxon>Pseudomonadati</taxon>
        <taxon>Pseudomonadota</taxon>
        <taxon>Alphaproteobacteria</taxon>
        <taxon>Sphingomonadales</taxon>
        <taxon>Sphingomonadaceae</taxon>
        <taxon>Sphingomonas</taxon>
    </lineage>
</organism>
<evidence type="ECO:0000256" key="3">
    <source>
        <dbReference type="ARBA" id="ARBA00022729"/>
    </source>
</evidence>
<gene>
    <name evidence="5" type="ORF">M9980_05400</name>
</gene>
<dbReference type="Proteomes" id="UP001055580">
    <property type="component" value="Chromosome"/>
</dbReference>
<dbReference type="PANTHER" id="PTHR37423:SF2">
    <property type="entry name" value="MEMBRANE-BOUND LYTIC MUREIN TRANSGLYCOSYLASE C"/>
    <property type="match status" value="1"/>
</dbReference>